<keyword evidence="2 4" id="KW-0808">Transferase</keyword>
<feature type="active site" description="Amidino-cysteine intermediate" evidence="3">
    <location>
        <position position="340"/>
    </location>
</feature>
<dbReference type="Proteomes" id="UP000290365">
    <property type="component" value="Chromosome"/>
</dbReference>
<evidence type="ECO:0000313" key="4">
    <source>
        <dbReference type="EMBL" id="QBD76855.1"/>
    </source>
</evidence>
<evidence type="ECO:0000256" key="3">
    <source>
        <dbReference type="PIRSR" id="PIRSR633195-1"/>
    </source>
</evidence>
<evidence type="ECO:0000256" key="2">
    <source>
        <dbReference type="ARBA" id="ARBA00022679"/>
    </source>
</evidence>
<dbReference type="GO" id="GO:0006601">
    <property type="term" value="P:creatine biosynthetic process"/>
    <property type="evidence" value="ECO:0007669"/>
    <property type="project" value="TreeGrafter"/>
</dbReference>
<reference evidence="4 5" key="1">
    <citation type="submission" date="2019-01" db="EMBL/GenBank/DDBJ databases">
        <title>Ktedonosporobacter rubrisoli SCAWS-G2.</title>
        <authorList>
            <person name="Huang Y."/>
            <person name="Yan B."/>
        </authorList>
    </citation>
    <scope>NUCLEOTIDE SEQUENCE [LARGE SCALE GENOMIC DNA]</scope>
    <source>
        <strain evidence="4 5">SCAWS-G2</strain>
    </source>
</reference>
<keyword evidence="5" id="KW-1185">Reference proteome</keyword>
<feature type="active site" evidence="3">
    <location>
        <position position="236"/>
    </location>
</feature>
<organism evidence="4 5">
    <name type="scientific">Ktedonosporobacter rubrisoli</name>
    <dbReference type="NCBI Taxonomy" id="2509675"/>
    <lineage>
        <taxon>Bacteria</taxon>
        <taxon>Bacillati</taxon>
        <taxon>Chloroflexota</taxon>
        <taxon>Ktedonobacteria</taxon>
        <taxon>Ktedonobacterales</taxon>
        <taxon>Ktedonosporobacteraceae</taxon>
        <taxon>Ktedonosporobacter</taxon>
    </lineage>
</organism>
<feature type="active site" evidence="3">
    <location>
        <position position="187"/>
    </location>
</feature>
<dbReference type="Gene3D" id="3.75.10.10">
    <property type="entry name" value="L-arginine/glycine Amidinotransferase, Chain A"/>
    <property type="match status" value="1"/>
</dbReference>
<dbReference type="GO" id="GO:0015068">
    <property type="term" value="F:glycine amidinotransferase activity"/>
    <property type="evidence" value="ECO:0007669"/>
    <property type="project" value="TreeGrafter"/>
</dbReference>
<dbReference type="KEGG" id="kbs:EPA93_12910"/>
<dbReference type="InterPro" id="IPR033195">
    <property type="entry name" value="AmidinoTrfase"/>
</dbReference>
<accession>A0A4P6JNN5</accession>
<proteinExistence type="inferred from homology"/>
<evidence type="ECO:0000256" key="1">
    <source>
        <dbReference type="ARBA" id="ARBA00006943"/>
    </source>
</evidence>
<dbReference type="OrthoDB" id="258252at2"/>
<dbReference type="SUPFAM" id="SSF55909">
    <property type="entry name" value="Pentein"/>
    <property type="match status" value="1"/>
</dbReference>
<dbReference type="PANTHER" id="PTHR10488:SF1">
    <property type="entry name" value="GLYCINE AMIDINOTRANSFERASE, MITOCHONDRIAL"/>
    <property type="match status" value="1"/>
</dbReference>
<dbReference type="EMBL" id="CP035758">
    <property type="protein sequence ID" value="QBD76855.1"/>
    <property type="molecule type" value="Genomic_DNA"/>
</dbReference>
<evidence type="ECO:0000313" key="5">
    <source>
        <dbReference type="Proteomes" id="UP000290365"/>
    </source>
</evidence>
<dbReference type="PANTHER" id="PTHR10488">
    <property type="entry name" value="GLYCINE AMIDINOTRANSFERASE, MITOCHONDRIAL"/>
    <property type="match status" value="1"/>
</dbReference>
<comment type="similarity">
    <text evidence="1">Belongs to the amidinotransferase family.</text>
</comment>
<dbReference type="AlphaFoldDB" id="A0A4P6JNN5"/>
<name>A0A4P6JNN5_KTERU</name>
<sequence>MGKPGRNEWDPLEEVIVGRVEGATVPCWHAILQATMPTEHHAFFYTHGGRAFPQDLLMAANAELNQFVQLLEAEGVKVRRPDPVDCSRQFATPDWSSPAGLYTAMPRDCLLVIGDEIIEAPMAWRCRYFETFAYRSLLKNYFQQGARWSAAPRPQLPDALYQPVEEQEGEEAFPFRSMLSEYEPTFDAADYIRCGKDIFVQRSQVTNSFGIAWLRRHLGERYRIHELQFNDPHPMHLDATFVPLAPGKLLVNPERIRGIKLPEMLASWEVRYAAQPVPRAAPPLYMSSHWLSMNILMLDEERVVVEAQEEPLIAQLTSWGFKPLRCPFRHFQALGGSFHCATLDVRRRGGLQSYF</sequence>
<gene>
    <name evidence="4" type="ORF">EPA93_12910</name>
</gene>
<dbReference type="CDD" id="cd21136">
    <property type="entry name" value="amidinotransferase_AGAT-like"/>
    <property type="match status" value="1"/>
</dbReference>
<protein>
    <submittedName>
        <fullName evidence="4">Amidinotransferase</fullName>
    </submittedName>
</protein>